<dbReference type="InterPro" id="IPR050707">
    <property type="entry name" value="HTH_MetabolicPath_Reg"/>
</dbReference>
<dbReference type="PROSITE" id="PS51078">
    <property type="entry name" value="ICLR_ED"/>
    <property type="match status" value="1"/>
</dbReference>
<dbReference type="SUPFAM" id="SSF55781">
    <property type="entry name" value="GAF domain-like"/>
    <property type="match status" value="1"/>
</dbReference>
<evidence type="ECO:0000256" key="2">
    <source>
        <dbReference type="ARBA" id="ARBA00023125"/>
    </source>
</evidence>
<dbReference type="SMART" id="SM00346">
    <property type="entry name" value="HTH_ICLR"/>
    <property type="match status" value="1"/>
</dbReference>
<evidence type="ECO:0000313" key="7">
    <source>
        <dbReference type="Proteomes" id="UP001501594"/>
    </source>
</evidence>
<evidence type="ECO:0000313" key="6">
    <source>
        <dbReference type="EMBL" id="GAA4265869.1"/>
    </source>
</evidence>
<keyword evidence="7" id="KW-1185">Reference proteome</keyword>
<evidence type="ECO:0000259" key="5">
    <source>
        <dbReference type="PROSITE" id="PS51078"/>
    </source>
</evidence>
<keyword evidence="2" id="KW-0238">DNA-binding</keyword>
<dbReference type="RefSeq" id="WP_344794602.1">
    <property type="nucleotide sequence ID" value="NZ_BAABAU010000001.1"/>
</dbReference>
<accession>A0ABP8E1J9</accession>
<dbReference type="InterPro" id="IPR005471">
    <property type="entry name" value="Tscrpt_reg_IclR_N"/>
</dbReference>
<evidence type="ECO:0000259" key="4">
    <source>
        <dbReference type="PROSITE" id="PS51077"/>
    </source>
</evidence>
<dbReference type="InterPro" id="IPR036390">
    <property type="entry name" value="WH_DNA-bd_sf"/>
</dbReference>
<dbReference type="InterPro" id="IPR029016">
    <property type="entry name" value="GAF-like_dom_sf"/>
</dbReference>
<dbReference type="InterPro" id="IPR014757">
    <property type="entry name" value="Tscrpt_reg_IclR_C"/>
</dbReference>
<comment type="caution">
    <text evidence="6">The sequence shown here is derived from an EMBL/GenBank/DDBJ whole genome shotgun (WGS) entry which is preliminary data.</text>
</comment>
<evidence type="ECO:0000256" key="1">
    <source>
        <dbReference type="ARBA" id="ARBA00023015"/>
    </source>
</evidence>
<dbReference type="Proteomes" id="UP001501594">
    <property type="component" value="Unassembled WGS sequence"/>
</dbReference>
<gene>
    <name evidence="6" type="ORF">GCM10022256_14810</name>
</gene>
<dbReference type="EMBL" id="BAABAU010000001">
    <property type="protein sequence ID" value="GAA4265869.1"/>
    <property type="molecule type" value="Genomic_DNA"/>
</dbReference>
<proteinExistence type="predicted"/>
<keyword evidence="1" id="KW-0805">Transcription regulation</keyword>
<evidence type="ECO:0000256" key="3">
    <source>
        <dbReference type="ARBA" id="ARBA00023163"/>
    </source>
</evidence>
<dbReference type="PANTHER" id="PTHR30136">
    <property type="entry name" value="HELIX-TURN-HELIX TRANSCRIPTIONAL REGULATOR, ICLR FAMILY"/>
    <property type="match status" value="1"/>
</dbReference>
<reference evidence="7" key="1">
    <citation type="journal article" date="2019" name="Int. J. Syst. Evol. Microbiol.">
        <title>The Global Catalogue of Microorganisms (GCM) 10K type strain sequencing project: providing services to taxonomists for standard genome sequencing and annotation.</title>
        <authorList>
            <consortium name="The Broad Institute Genomics Platform"/>
            <consortium name="The Broad Institute Genome Sequencing Center for Infectious Disease"/>
            <person name="Wu L."/>
            <person name="Ma J."/>
        </authorList>
    </citation>
    <scope>NUCLEOTIDE SEQUENCE [LARGE SCALE GENOMIC DNA]</scope>
    <source>
        <strain evidence="7">JCM 17442</strain>
    </source>
</reference>
<dbReference type="InterPro" id="IPR036388">
    <property type="entry name" value="WH-like_DNA-bd_sf"/>
</dbReference>
<dbReference type="SUPFAM" id="SSF46785">
    <property type="entry name" value="Winged helix' DNA-binding domain"/>
    <property type="match status" value="1"/>
</dbReference>
<protein>
    <submittedName>
        <fullName evidence="6">IclR family transcriptional regulator</fullName>
    </submittedName>
</protein>
<dbReference type="Gene3D" id="1.10.10.10">
    <property type="entry name" value="Winged helix-like DNA-binding domain superfamily/Winged helix DNA-binding domain"/>
    <property type="match status" value="1"/>
</dbReference>
<dbReference type="Pfam" id="PF09339">
    <property type="entry name" value="HTH_IclR"/>
    <property type="match status" value="1"/>
</dbReference>
<name>A0ABP8E1J9_9MICO</name>
<organism evidence="6 7">
    <name type="scientific">Frondihabitans peucedani</name>
    <dbReference type="NCBI Taxonomy" id="598626"/>
    <lineage>
        <taxon>Bacteria</taxon>
        <taxon>Bacillati</taxon>
        <taxon>Actinomycetota</taxon>
        <taxon>Actinomycetes</taxon>
        <taxon>Micrococcales</taxon>
        <taxon>Microbacteriaceae</taxon>
        <taxon>Frondihabitans</taxon>
    </lineage>
</organism>
<keyword evidence="3" id="KW-0804">Transcription</keyword>
<sequence length="250" mass="26983">MSQSLARALQLLGALEAGPRSLDDLAGIAEVHKTTVLRLLRTLEADRFVVHDEQHRYRLGSRVFELANAALAQRDVRQAARPHLERLNADTGQTVHLATREGSEVVYVDKIDAPQGVRMYSRIGLRAPIHCTAVGKVLAADLPTRQRDELLAGLDYLRFTPNTITTPAALADELDRVTADDWAQDHEEHEAFINCVGVPVRDGSGRVVAALSVSVPTLSLDHDGVLALLPRVRAAGSAVSSELGWAAAGA</sequence>
<dbReference type="Pfam" id="PF01614">
    <property type="entry name" value="IclR_C"/>
    <property type="match status" value="1"/>
</dbReference>
<dbReference type="PANTHER" id="PTHR30136:SF24">
    <property type="entry name" value="HTH-TYPE TRANSCRIPTIONAL REPRESSOR ALLR"/>
    <property type="match status" value="1"/>
</dbReference>
<feature type="domain" description="IclR-ED" evidence="5">
    <location>
        <begin position="62"/>
        <end position="245"/>
    </location>
</feature>
<dbReference type="Gene3D" id="3.30.450.40">
    <property type="match status" value="1"/>
</dbReference>
<feature type="domain" description="HTH iclR-type" evidence="4">
    <location>
        <begin position="2"/>
        <end position="61"/>
    </location>
</feature>
<dbReference type="PROSITE" id="PS51077">
    <property type="entry name" value="HTH_ICLR"/>
    <property type="match status" value="1"/>
</dbReference>